<comment type="cofactor">
    <cofactor evidence="1">
        <name>Zn(2+)</name>
        <dbReference type="ChEBI" id="CHEBI:29105"/>
    </cofactor>
    <text evidence="1">Binds 1 zinc ion per subunit.</text>
</comment>
<evidence type="ECO:0000259" key="3">
    <source>
        <dbReference type="Pfam" id="PF07364"/>
    </source>
</evidence>
<dbReference type="AlphaFoldDB" id="A0A0R3LFQ6"/>
<dbReference type="Pfam" id="PF07171">
    <property type="entry name" value="MlrC_C"/>
    <property type="match status" value="1"/>
</dbReference>
<reference evidence="4 5" key="1">
    <citation type="submission" date="2014-03" db="EMBL/GenBank/DDBJ databases">
        <title>Bradyrhizobium valentinum sp. nov., isolated from effective nodules of Lupinus mariae-josephae, a lupine endemic of basic-lime soils in Eastern Spain.</title>
        <authorList>
            <person name="Duran D."/>
            <person name="Rey L."/>
            <person name="Navarro A."/>
            <person name="Busquets A."/>
            <person name="Imperial J."/>
            <person name="Ruiz-Argueso T."/>
        </authorList>
    </citation>
    <scope>NUCLEOTIDE SEQUENCE [LARGE SCALE GENOMIC DNA]</scope>
    <source>
        <strain evidence="4 5">LmjM3</strain>
    </source>
</reference>
<dbReference type="PIRSF" id="PIRSF012702">
    <property type="entry name" value="UCP012702"/>
    <property type="match status" value="1"/>
</dbReference>
<dbReference type="InterPro" id="IPR015995">
    <property type="entry name" value="MlrC_N"/>
</dbReference>
<proteinExistence type="inferred from homology"/>
<feature type="domain" description="Microcystin LR degradation protein MlrC N-terminal" evidence="3">
    <location>
        <begin position="3"/>
        <end position="294"/>
    </location>
</feature>
<keyword evidence="5" id="KW-1185">Reference proteome</keyword>
<protein>
    <recommendedName>
        <fullName evidence="1">Microcystinase C</fullName>
        <shortName evidence="1">MlrC</shortName>
    </recommendedName>
</protein>
<comment type="caution">
    <text evidence="4">The sequence shown here is derived from an EMBL/GenBank/DDBJ whole genome shotgun (WGS) entry which is preliminary data.</text>
</comment>
<dbReference type="STRING" id="1518501.CQ10_17670"/>
<organism evidence="4 5">
    <name type="scientific">Bradyrhizobium valentinum</name>
    <dbReference type="NCBI Taxonomy" id="1518501"/>
    <lineage>
        <taxon>Bacteria</taxon>
        <taxon>Pseudomonadati</taxon>
        <taxon>Pseudomonadota</taxon>
        <taxon>Alphaproteobacteria</taxon>
        <taxon>Hyphomicrobiales</taxon>
        <taxon>Nitrobacteraceae</taxon>
        <taxon>Bradyrhizobium</taxon>
    </lineage>
</organism>
<dbReference type="Pfam" id="PF07364">
    <property type="entry name" value="DUF1485"/>
    <property type="match status" value="1"/>
</dbReference>
<evidence type="ECO:0000313" key="4">
    <source>
        <dbReference type="EMBL" id="KRR04051.1"/>
    </source>
</evidence>
<keyword evidence="1" id="KW-0479">Metal-binding</keyword>
<keyword evidence="1" id="KW-0645">Protease</keyword>
<dbReference type="InterPro" id="IPR010799">
    <property type="entry name" value="MlrC_C"/>
</dbReference>
<comment type="function">
    <text evidence="1">Involved in peptidolytic degradation of cyclic heptapeptide hepatotoxin microcystin (MC).</text>
</comment>
<evidence type="ECO:0000313" key="5">
    <source>
        <dbReference type="Proteomes" id="UP000051913"/>
    </source>
</evidence>
<sequence length="511" mass="54430">MTRIAVGGFLHETNTFAPTKATYQDFVHGGGWPAMAHGSDVLKVMRKINVGLAGFVEAAEANGWELKPTISAAASPSAHVTKDAFERIMKEMVDGIAAAGPIDAVYLDLHGAMVTEHYDDGEGEILARVRKVIGNDLPLVASLDLHANVSPEMVAQADALIAYRTYPHIDMADTGRACARHLALMLRTKQRLAKAFRQLPFLIPISWQCTNDQPTRGIYEKLAALESDAVPALSFAPGFPAADFAHCGPSVFAYGRTQADADAAADRIVALVESHEDDFDGRIYSPDDGVRLAMELAKSATRPIIIADTQDNPGAGGDSDTTGMLRALVRNKASRAATGVIYDPKSARAAHAAGVGATVTLDLGGKSGISGDAPYRETFVVEKLSDGKFVAPGPYYGGRDMDMGPSACLRIDDVRVVVGSYKAQLADQSMYRYVGIEPTEQKILVNKSSVHFRADFEPIAEKLLICAAPGAMPADTATLPWTRLRPGIRIKPNGPAFTPSAPLRATASVTG</sequence>
<keyword evidence="1" id="KW-0482">Metalloprotease</keyword>
<dbReference type="Proteomes" id="UP000051913">
    <property type="component" value="Unassembled WGS sequence"/>
</dbReference>
<comment type="similarity">
    <text evidence="1">Belongs to the peptidase M81 family.</text>
</comment>
<feature type="domain" description="Microcystin LR degradation protein MlrC C-terminal" evidence="2">
    <location>
        <begin position="306"/>
        <end position="483"/>
    </location>
</feature>
<dbReference type="GO" id="GO:0046872">
    <property type="term" value="F:metal ion binding"/>
    <property type="evidence" value="ECO:0007669"/>
    <property type="project" value="UniProtKB-KW"/>
</dbReference>
<evidence type="ECO:0000256" key="1">
    <source>
        <dbReference type="PIRNR" id="PIRNR012702"/>
    </source>
</evidence>
<dbReference type="RefSeq" id="WP_057852458.1">
    <property type="nucleotide sequence ID" value="NZ_LLXX01000131.1"/>
</dbReference>
<evidence type="ECO:0000259" key="2">
    <source>
        <dbReference type="Pfam" id="PF07171"/>
    </source>
</evidence>
<name>A0A0R3LFQ6_9BRAD</name>
<dbReference type="EMBL" id="LLXX01000131">
    <property type="protein sequence ID" value="KRR04051.1"/>
    <property type="molecule type" value="Genomic_DNA"/>
</dbReference>
<dbReference type="GO" id="GO:0008237">
    <property type="term" value="F:metallopeptidase activity"/>
    <property type="evidence" value="ECO:0007669"/>
    <property type="project" value="UniProtKB-KW"/>
</dbReference>
<gene>
    <name evidence="4" type="ORF">CP49_12860</name>
</gene>
<dbReference type="GO" id="GO:0006508">
    <property type="term" value="P:proteolysis"/>
    <property type="evidence" value="ECO:0007669"/>
    <property type="project" value="UniProtKB-KW"/>
</dbReference>
<dbReference type="InterPro" id="IPR009197">
    <property type="entry name" value="MlrC"/>
</dbReference>
<keyword evidence="1" id="KW-0378">Hydrolase</keyword>
<accession>A0A0R3LFQ6</accession>